<dbReference type="Pfam" id="PF12796">
    <property type="entry name" value="Ank_2"/>
    <property type="match status" value="1"/>
</dbReference>
<protein>
    <submittedName>
        <fullName evidence="3">Ankyrin repeat-containing protein</fullName>
    </submittedName>
</protein>
<comment type="caution">
    <text evidence="3">The sequence shown here is derived from an EMBL/GenBank/DDBJ whole genome shotgun (WGS) entry which is preliminary data.</text>
</comment>
<feature type="transmembrane region" description="Helical" evidence="1">
    <location>
        <begin position="390"/>
        <end position="412"/>
    </location>
</feature>
<dbReference type="Gramene" id="KVI04975">
    <property type="protein sequence ID" value="KVI04975"/>
    <property type="gene ID" value="Ccrd_016699"/>
</dbReference>
<proteinExistence type="predicted"/>
<dbReference type="AlphaFoldDB" id="A0A103Y9I9"/>
<feature type="transmembrane region" description="Helical" evidence="1">
    <location>
        <begin position="352"/>
        <end position="370"/>
    </location>
</feature>
<name>A0A103Y9I9_CYNCS</name>
<dbReference type="InterPro" id="IPR002110">
    <property type="entry name" value="Ankyrin_rpt"/>
</dbReference>
<dbReference type="GO" id="GO:0016020">
    <property type="term" value="C:membrane"/>
    <property type="evidence" value="ECO:0007669"/>
    <property type="project" value="TreeGrafter"/>
</dbReference>
<evidence type="ECO:0000313" key="4">
    <source>
        <dbReference type="Proteomes" id="UP000243975"/>
    </source>
</evidence>
<accession>A0A103Y9I9</accession>
<dbReference type="SMART" id="SM00248">
    <property type="entry name" value="ANK"/>
    <property type="match status" value="5"/>
</dbReference>
<dbReference type="Proteomes" id="UP000243975">
    <property type="component" value="Unassembled WGS sequence"/>
</dbReference>
<dbReference type="InterPro" id="IPR036770">
    <property type="entry name" value="Ankyrin_rpt-contain_sf"/>
</dbReference>
<dbReference type="Pfam" id="PF13962">
    <property type="entry name" value="PGG"/>
    <property type="match status" value="1"/>
</dbReference>
<dbReference type="Gene3D" id="1.25.40.20">
    <property type="entry name" value="Ankyrin repeat-containing domain"/>
    <property type="match status" value="2"/>
</dbReference>
<evidence type="ECO:0000313" key="3">
    <source>
        <dbReference type="EMBL" id="KVI04975.1"/>
    </source>
</evidence>
<dbReference type="SUPFAM" id="SSF48403">
    <property type="entry name" value="Ankyrin repeat"/>
    <property type="match status" value="1"/>
</dbReference>
<dbReference type="STRING" id="59895.A0A103Y9I9"/>
<dbReference type="PANTHER" id="PTHR24177">
    <property type="entry name" value="CASKIN"/>
    <property type="match status" value="1"/>
</dbReference>
<dbReference type="PANTHER" id="PTHR24177:SF443">
    <property type="entry name" value="PGG DOMAIN-CONTAINING PROTEIN"/>
    <property type="match status" value="1"/>
</dbReference>
<feature type="transmembrane region" description="Helical" evidence="1">
    <location>
        <begin position="433"/>
        <end position="454"/>
    </location>
</feature>
<keyword evidence="4" id="KW-1185">Reference proteome</keyword>
<keyword evidence="1" id="KW-0472">Membrane</keyword>
<reference evidence="3 4" key="1">
    <citation type="journal article" date="2016" name="Sci. Rep.">
        <title>The genome sequence of the outbreeding globe artichoke constructed de novo incorporating a phase-aware low-pass sequencing strategy of F1 progeny.</title>
        <authorList>
            <person name="Scaglione D."/>
            <person name="Reyes-Chin-Wo S."/>
            <person name="Acquadro A."/>
            <person name="Froenicke L."/>
            <person name="Portis E."/>
            <person name="Beitel C."/>
            <person name="Tirone M."/>
            <person name="Mauro R."/>
            <person name="Lo Monaco A."/>
            <person name="Mauromicale G."/>
            <person name="Faccioli P."/>
            <person name="Cattivelli L."/>
            <person name="Rieseberg L."/>
            <person name="Michelmore R."/>
            <person name="Lanteri S."/>
        </authorList>
    </citation>
    <scope>NUCLEOTIDE SEQUENCE [LARGE SCALE GENOMIC DNA]</scope>
    <source>
        <strain evidence="3">2C</strain>
    </source>
</reference>
<evidence type="ECO:0000259" key="2">
    <source>
        <dbReference type="Pfam" id="PF13962"/>
    </source>
</evidence>
<keyword evidence="1" id="KW-1133">Transmembrane helix</keyword>
<organism evidence="3 4">
    <name type="scientific">Cynara cardunculus var. scolymus</name>
    <name type="common">Globe artichoke</name>
    <name type="synonym">Cynara scolymus</name>
    <dbReference type="NCBI Taxonomy" id="59895"/>
    <lineage>
        <taxon>Eukaryota</taxon>
        <taxon>Viridiplantae</taxon>
        <taxon>Streptophyta</taxon>
        <taxon>Embryophyta</taxon>
        <taxon>Tracheophyta</taxon>
        <taxon>Spermatophyta</taxon>
        <taxon>Magnoliopsida</taxon>
        <taxon>eudicotyledons</taxon>
        <taxon>Gunneridae</taxon>
        <taxon>Pentapetalae</taxon>
        <taxon>asterids</taxon>
        <taxon>campanulids</taxon>
        <taxon>Asterales</taxon>
        <taxon>Asteraceae</taxon>
        <taxon>Carduoideae</taxon>
        <taxon>Cardueae</taxon>
        <taxon>Carduinae</taxon>
        <taxon>Cynara</taxon>
    </lineage>
</organism>
<dbReference type="EMBL" id="LEKV01001893">
    <property type="protein sequence ID" value="KVI04975.1"/>
    <property type="molecule type" value="Genomic_DNA"/>
</dbReference>
<gene>
    <name evidence="3" type="ORF">Ccrd_016699</name>
</gene>
<keyword evidence="1" id="KW-0812">Transmembrane</keyword>
<dbReference type="InterPro" id="IPR026961">
    <property type="entry name" value="PGG_dom"/>
</dbReference>
<dbReference type="OMA" id="VFIHERT"/>
<sequence>MSGDWATAKIILDKRHELVRFAISEDYCTALHVAASVDETKRTETFVEHLVGRMERKDLELENSNSNTALFLAAAAGNVKVVKIMMKKNRGLAAIAGSQGMLPLHIGAIYGRHNVVEYLYYASLTMIDVGLTSRTRGWLLLKCVECDLFVVIHTKLRSAEKMDTDALKLLRFIWRHIIKRMAKDQVTDMLNGPPTYLDDGTKRYRSRMLFVAAEMGNTSFVVELLRAYPDLMWKVNDDNRTIFHIAIMHRHQGIYNLLLEIGSMKDLILQMEDADGNNMLHLVGMTTIKMRHKTSEASLLMQRELLWFSEVEKTMPSTYRERKNKGGQTPYELFSENNQDVISEGLKWMKDCMVVATLIVTVAFAVAFTVPGGYDQGDGIPVFIHERTFIVFVIADAILCSLPQLHSWCFYLSSHLVTTNVTSCIRYPKRLKWVPIVIAIFAALPVIMFASLQLPLLVDMFRSMHDSRYLFNPRRRNDRVLK</sequence>
<evidence type="ECO:0000256" key="1">
    <source>
        <dbReference type="SAM" id="Phobius"/>
    </source>
</evidence>
<feature type="domain" description="PGG" evidence="2">
    <location>
        <begin position="349"/>
        <end position="398"/>
    </location>
</feature>